<dbReference type="AlphaFoldDB" id="X1NZ90"/>
<dbReference type="PANTHER" id="PTHR42957">
    <property type="entry name" value="HELICASE MJ1565-RELATED"/>
    <property type="match status" value="1"/>
</dbReference>
<proteinExistence type="predicted"/>
<dbReference type="PANTHER" id="PTHR42957:SF1">
    <property type="entry name" value="HELICASE MJ1565-RELATED"/>
    <property type="match status" value="1"/>
</dbReference>
<evidence type="ECO:0000259" key="1">
    <source>
        <dbReference type="Pfam" id="PF01935"/>
    </source>
</evidence>
<dbReference type="SUPFAM" id="SSF52540">
    <property type="entry name" value="P-loop containing nucleoside triphosphate hydrolases"/>
    <property type="match status" value="1"/>
</dbReference>
<evidence type="ECO:0000313" key="2">
    <source>
        <dbReference type="EMBL" id="GAI32100.1"/>
    </source>
</evidence>
<feature type="non-terminal residue" evidence="2">
    <location>
        <position position="1"/>
    </location>
</feature>
<dbReference type="EMBL" id="BARV01016983">
    <property type="protein sequence ID" value="GAI32100.1"/>
    <property type="molecule type" value="Genomic_DNA"/>
</dbReference>
<dbReference type="InterPro" id="IPR027417">
    <property type="entry name" value="P-loop_NTPase"/>
</dbReference>
<gene>
    <name evidence="2" type="ORF">S06H3_29027</name>
</gene>
<feature type="non-terminal residue" evidence="2">
    <location>
        <position position="285"/>
    </location>
</feature>
<dbReference type="InterPro" id="IPR002789">
    <property type="entry name" value="HerA_central"/>
</dbReference>
<accession>X1NZ90</accession>
<feature type="domain" description="Helicase HerA central" evidence="1">
    <location>
        <begin position="4"/>
        <end position="135"/>
    </location>
</feature>
<protein>
    <recommendedName>
        <fullName evidence="1">Helicase HerA central domain-containing protein</fullName>
    </recommendedName>
</protein>
<dbReference type="Pfam" id="PF01935">
    <property type="entry name" value="DUF87"/>
    <property type="match status" value="1"/>
</dbReference>
<name>X1NZ90_9ZZZZ</name>
<comment type="caution">
    <text evidence="2">The sequence shown here is derived from an EMBL/GenBank/DDBJ whole genome shotgun (WGS) entry which is preliminary data.</text>
</comment>
<organism evidence="2">
    <name type="scientific">marine sediment metagenome</name>
    <dbReference type="NCBI Taxonomy" id="412755"/>
    <lineage>
        <taxon>unclassified sequences</taxon>
        <taxon>metagenomes</taxon>
        <taxon>ecological metagenomes</taxon>
    </lineage>
</organism>
<dbReference type="Gene3D" id="3.40.50.300">
    <property type="entry name" value="P-loop containing nucleotide triphosphate hydrolases"/>
    <property type="match status" value="1"/>
</dbReference>
<sequence>EAYHLGIFGKTGSGKSVLAKMVLLAYARYPDMAIFVIDPQGEFSKDISGQLTMEGFPLPLRNILQGLNKEILLISVRNIVLDRWDLFEHILAQSDFFERLAIHTIDKRRLAAEVLRENLERKHVRLSDLHSQQAFQTAWDVLQDQRVLRQIYSGTEYRTRLLDMINETDPDHHYQTYWLPVCRLFQSNRQNAVTVDSLLRQTFTQKQTKPIIIVNVSREEARGLYWNDTIQALVIKRFLDGINLQAELNYQENRSLNTLVIIDEAHRFAPREKPEQEELRRVRES</sequence>
<dbReference type="InterPro" id="IPR008571">
    <property type="entry name" value="HerA-like"/>
</dbReference>
<reference evidence="2" key="1">
    <citation type="journal article" date="2014" name="Front. Microbiol.">
        <title>High frequency of phylogenetically diverse reductive dehalogenase-homologous genes in deep subseafloor sedimentary metagenomes.</title>
        <authorList>
            <person name="Kawai M."/>
            <person name="Futagami T."/>
            <person name="Toyoda A."/>
            <person name="Takaki Y."/>
            <person name="Nishi S."/>
            <person name="Hori S."/>
            <person name="Arai W."/>
            <person name="Tsubouchi T."/>
            <person name="Morono Y."/>
            <person name="Uchiyama I."/>
            <person name="Ito T."/>
            <person name="Fujiyama A."/>
            <person name="Inagaki F."/>
            <person name="Takami H."/>
        </authorList>
    </citation>
    <scope>NUCLEOTIDE SEQUENCE</scope>
    <source>
        <strain evidence="2">Expedition CK06-06</strain>
    </source>
</reference>